<dbReference type="Pfam" id="PF04647">
    <property type="entry name" value="AgrB"/>
    <property type="match status" value="1"/>
</dbReference>
<keyword evidence="7 8" id="KW-0472">Membrane</keyword>
<reference evidence="10" key="1">
    <citation type="submission" date="2021-01" db="EMBL/GenBank/DDBJ databases">
        <title>Genome public.</title>
        <authorList>
            <person name="Liu C."/>
            <person name="Sun Q."/>
        </authorList>
    </citation>
    <scope>NUCLEOTIDE SEQUENCE [LARGE SCALE GENOMIC DNA]</scope>
    <source>
        <strain evidence="10">YIM B02505</strain>
    </source>
</reference>
<feature type="transmembrane region" description="Helical" evidence="8">
    <location>
        <begin position="168"/>
        <end position="188"/>
    </location>
</feature>
<evidence type="ECO:0000313" key="10">
    <source>
        <dbReference type="Proteomes" id="UP000596739"/>
    </source>
</evidence>
<evidence type="ECO:0000256" key="6">
    <source>
        <dbReference type="ARBA" id="ARBA00022989"/>
    </source>
</evidence>
<feature type="transmembrane region" description="Helical" evidence="8">
    <location>
        <begin position="104"/>
        <end position="123"/>
    </location>
</feature>
<dbReference type="EMBL" id="JAENHN010000066">
    <property type="protein sequence ID" value="MBK1813741.1"/>
    <property type="molecule type" value="Genomic_DNA"/>
</dbReference>
<gene>
    <name evidence="9" type="ORF">JHL18_24285</name>
</gene>
<feature type="transmembrane region" description="Helical" evidence="8">
    <location>
        <begin position="144"/>
        <end position="162"/>
    </location>
</feature>
<name>A0ABS1EWI3_9CLOT</name>
<keyword evidence="1" id="KW-1003">Cell membrane</keyword>
<evidence type="ECO:0000256" key="3">
    <source>
        <dbReference type="ARBA" id="ARBA00022670"/>
    </source>
</evidence>
<accession>A0ABS1EWI3</accession>
<keyword evidence="10" id="KW-1185">Reference proteome</keyword>
<evidence type="ECO:0000256" key="8">
    <source>
        <dbReference type="SAM" id="Phobius"/>
    </source>
</evidence>
<dbReference type="InterPro" id="IPR006741">
    <property type="entry name" value="AgrB"/>
</dbReference>
<sequence length="200" mass="22743">MDVAEKLSIACTQFIKNNIDIPDINLKKVEYGIQVIIINFIKLSLILIISFIFKVTNYIAVALISFGALRIFSCGLHADSNFKCNITNIILFFGNIYLSSTLNLVHISKVIIIILSLVLLVLYSPADTEDRPLLSKKLRRKLKLFSIISATILGLISIYYINNIYSSIIILSIFEAALLTTPIMYRIFKKQYNNYKNYSC</sequence>
<feature type="transmembrane region" description="Helical" evidence="8">
    <location>
        <begin position="31"/>
        <end position="52"/>
    </location>
</feature>
<keyword evidence="4 8" id="KW-0812">Transmembrane</keyword>
<keyword evidence="2" id="KW-0673">Quorum sensing</keyword>
<keyword evidence="6 8" id="KW-1133">Transmembrane helix</keyword>
<dbReference type="SMART" id="SM00793">
    <property type="entry name" value="AgrB"/>
    <property type="match status" value="1"/>
</dbReference>
<evidence type="ECO:0000256" key="5">
    <source>
        <dbReference type="ARBA" id="ARBA00022801"/>
    </source>
</evidence>
<feature type="transmembrane region" description="Helical" evidence="8">
    <location>
        <begin position="58"/>
        <end position="75"/>
    </location>
</feature>
<keyword evidence="5" id="KW-0378">Hydrolase</keyword>
<organism evidence="9 10">
    <name type="scientific">Clostridium yunnanense</name>
    <dbReference type="NCBI Taxonomy" id="2800325"/>
    <lineage>
        <taxon>Bacteria</taxon>
        <taxon>Bacillati</taxon>
        <taxon>Bacillota</taxon>
        <taxon>Clostridia</taxon>
        <taxon>Eubacteriales</taxon>
        <taxon>Clostridiaceae</taxon>
        <taxon>Clostridium</taxon>
    </lineage>
</organism>
<proteinExistence type="predicted"/>
<evidence type="ECO:0000256" key="7">
    <source>
        <dbReference type="ARBA" id="ARBA00023136"/>
    </source>
</evidence>
<keyword evidence="3" id="KW-0645">Protease</keyword>
<evidence type="ECO:0000313" key="9">
    <source>
        <dbReference type="EMBL" id="MBK1813741.1"/>
    </source>
</evidence>
<evidence type="ECO:0000256" key="1">
    <source>
        <dbReference type="ARBA" id="ARBA00022475"/>
    </source>
</evidence>
<dbReference type="Proteomes" id="UP000596739">
    <property type="component" value="Unassembled WGS sequence"/>
</dbReference>
<evidence type="ECO:0000256" key="2">
    <source>
        <dbReference type="ARBA" id="ARBA00022654"/>
    </source>
</evidence>
<evidence type="ECO:0000256" key="4">
    <source>
        <dbReference type="ARBA" id="ARBA00022692"/>
    </source>
</evidence>
<protein>
    <submittedName>
        <fullName evidence="9">Accessory gene regulator B family protein</fullName>
    </submittedName>
</protein>
<comment type="caution">
    <text evidence="9">The sequence shown here is derived from an EMBL/GenBank/DDBJ whole genome shotgun (WGS) entry which is preliminary data.</text>
</comment>
<dbReference type="RefSeq" id="WP_200274157.1">
    <property type="nucleotide sequence ID" value="NZ_JAENHN010000066.1"/>
</dbReference>